<dbReference type="Proteomes" id="UP001159363">
    <property type="component" value="Chromosome 5"/>
</dbReference>
<sequence>MQVKKMTMTNQFPYDVSPTFPSQISSVKIYFKGKLVTMIIIKEFVNLLIVEHSSLSSTYPEVCTTVPVTVDKAELSFSKLKL</sequence>
<proteinExistence type="predicted"/>
<comment type="caution">
    <text evidence="1">The sequence shown here is derived from an EMBL/GenBank/DDBJ whole genome shotgun (WGS) entry which is preliminary data.</text>
</comment>
<dbReference type="EMBL" id="JARBHB010000006">
    <property type="protein sequence ID" value="KAJ8880359.1"/>
    <property type="molecule type" value="Genomic_DNA"/>
</dbReference>
<accession>A0ABQ9H7T3</accession>
<organism evidence="1 2">
    <name type="scientific">Dryococelus australis</name>
    <dbReference type="NCBI Taxonomy" id="614101"/>
    <lineage>
        <taxon>Eukaryota</taxon>
        <taxon>Metazoa</taxon>
        <taxon>Ecdysozoa</taxon>
        <taxon>Arthropoda</taxon>
        <taxon>Hexapoda</taxon>
        <taxon>Insecta</taxon>
        <taxon>Pterygota</taxon>
        <taxon>Neoptera</taxon>
        <taxon>Polyneoptera</taxon>
        <taxon>Phasmatodea</taxon>
        <taxon>Verophasmatodea</taxon>
        <taxon>Anareolatae</taxon>
        <taxon>Phasmatidae</taxon>
        <taxon>Eurycanthinae</taxon>
        <taxon>Dryococelus</taxon>
    </lineage>
</organism>
<reference evidence="1 2" key="1">
    <citation type="submission" date="2023-02" db="EMBL/GenBank/DDBJ databases">
        <title>LHISI_Scaffold_Assembly.</title>
        <authorList>
            <person name="Stuart O.P."/>
            <person name="Cleave R."/>
            <person name="Magrath M.J.L."/>
            <person name="Mikheyev A.S."/>
        </authorList>
    </citation>
    <scope>NUCLEOTIDE SEQUENCE [LARGE SCALE GENOMIC DNA]</scope>
    <source>
        <strain evidence="1">Daus_M_001</strain>
        <tissue evidence="1">Leg muscle</tissue>
    </source>
</reference>
<protein>
    <submittedName>
        <fullName evidence="1">Uncharacterized protein</fullName>
    </submittedName>
</protein>
<evidence type="ECO:0000313" key="1">
    <source>
        <dbReference type="EMBL" id="KAJ8880359.1"/>
    </source>
</evidence>
<feature type="non-terminal residue" evidence="1">
    <location>
        <position position="82"/>
    </location>
</feature>
<gene>
    <name evidence="1" type="ORF">PR048_016828</name>
</gene>
<keyword evidence="2" id="KW-1185">Reference proteome</keyword>
<evidence type="ECO:0000313" key="2">
    <source>
        <dbReference type="Proteomes" id="UP001159363"/>
    </source>
</evidence>
<name>A0ABQ9H7T3_9NEOP</name>